<sequence length="91" mass="10157">MPNEDFDQLMRIANEKQKGLLLHVISHLLSDRTPFQIFLTSPAGFGKTVIKLLMEIYNRYTDNDGYCQSCKAAVAISGTTVHAALKISLSR</sequence>
<proteinExistence type="predicted"/>
<dbReference type="GO" id="GO:0004386">
    <property type="term" value="F:helicase activity"/>
    <property type="evidence" value="ECO:0007669"/>
    <property type="project" value="UniProtKB-KW"/>
</dbReference>
<dbReference type="EMBL" id="BMAU01021190">
    <property type="protein sequence ID" value="GFX96119.1"/>
    <property type="molecule type" value="Genomic_DNA"/>
</dbReference>
<keyword evidence="1" id="KW-0347">Helicase</keyword>
<dbReference type="AlphaFoldDB" id="A0A8X6V7N1"/>
<keyword evidence="1" id="KW-0378">Hydrolase</keyword>
<keyword evidence="2" id="KW-1185">Reference proteome</keyword>
<protein>
    <submittedName>
        <fullName evidence="1">ATP-dependent DNA helicase</fullName>
    </submittedName>
</protein>
<keyword evidence="1" id="KW-0547">Nucleotide-binding</keyword>
<name>A0A8X6V7N1_TRICX</name>
<evidence type="ECO:0000313" key="1">
    <source>
        <dbReference type="EMBL" id="GFX96119.1"/>
    </source>
</evidence>
<organism evidence="1 2">
    <name type="scientific">Trichonephila clavipes</name>
    <name type="common">Golden silk orbweaver</name>
    <name type="synonym">Nephila clavipes</name>
    <dbReference type="NCBI Taxonomy" id="2585209"/>
    <lineage>
        <taxon>Eukaryota</taxon>
        <taxon>Metazoa</taxon>
        <taxon>Ecdysozoa</taxon>
        <taxon>Arthropoda</taxon>
        <taxon>Chelicerata</taxon>
        <taxon>Arachnida</taxon>
        <taxon>Araneae</taxon>
        <taxon>Araneomorphae</taxon>
        <taxon>Entelegynae</taxon>
        <taxon>Araneoidea</taxon>
        <taxon>Nephilidae</taxon>
        <taxon>Trichonephila</taxon>
    </lineage>
</organism>
<gene>
    <name evidence="1" type="ORF">TNCV_2290091</name>
</gene>
<reference evidence="1" key="1">
    <citation type="submission" date="2020-08" db="EMBL/GenBank/DDBJ databases">
        <title>Multicomponent nature underlies the extraordinary mechanical properties of spider dragline silk.</title>
        <authorList>
            <person name="Kono N."/>
            <person name="Nakamura H."/>
            <person name="Mori M."/>
            <person name="Yoshida Y."/>
            <person name="Ohtoshi R."/>
            <person name="Malay A.D."/>
            <person name="Moran D.A.P."/>
            <person name="Tomita M."/>
            <person name="Numata K."/>
            <person name="Arakawa K."/>
        </authorList>
    </citation>
    <scope>NUCLEOTIDE SEQUENCE</scope>
</reference>
<keyword evidence="1" id="KW-0067">ATP-binding</keyword>
<accession>A0A8X6V7N1</accession>
<dbReference type="Proteomes" id="UP000887159">
    <property type="component" value="Unassembled WGS sequence"/>
</dbReference>
<comment type="caution">
    <text evidence="1">The sequence shown here is derived from an EMBL/GenBank/DDBJ whole genome shotgun (WGS) entry which is preliminary data.</text>
</comment>
<evidence type="ECO:0000313" key="2">
    <source>
        <dbReference type="Proteomes" id="UP000887159"/>
    </source>
</evidence>